<evidence type="ECO:0000313" key="1">
    <source>
        <dbReference type="EMBL" id="KAJ6822638.1"/>
    </source>
</evidence>
<comment type="caution">
    <text evidence="1">The sequence shown here is derived from an EMBL/GenBank/DDBJ whole genome shotgun (WGS) entry which is preliminary data.</text>
</comment>
<dbReference type="AlphaFoldDB" id="A0AAX6G2T9"/>
<dbReference type="EMBL" id="JANAVB010024000">
    <property type="protein sequence ID" value="KAJ6822638.1"/>
    <property type="molecule type" value="Genomic_DNA"/>
</dbReference>
<keyword evidence="2" id="KW-1185">Reference proteome</keyword>
<sequence>MKLERAAAIKLERAAAINLGRPWRGWPWREQQLPRRATVDRSLLSTTVQPSVP</sequence>
<organism evidence="1 2">
    <name type="scientific">Iris pallida</name>
    <name type="common">Sweet iris</name>
    <dbReference type="NCBI Taxonomy" id="29817"/>
    <lineage>
        <taxon>Eukaryota</taxon>
        <taxon>Viridiplantae</taxon>
        <taxon>Streptophyta</taxon>
        <taxon>Embryophyta</taxon>
        <taxon>Tracheophyta</taxon>
        <taxon>Spermatophyta</taxon>
        <taxon>Magnoliopsida</taxon>
        <taxon>Liliopsida</taxon>
        <taxon>Asparagales</taxon>
        <taxon>Iridaceae</taxon>
        <taxon>Iridoideae</taxon>
        <taxon>Irideae</taxon>
        <taxon>Iris</taxon>
    </lineage>
</organism>
<accession>A0AAX6G2T9</accession>
<proteinExistence type="predicted"/>
<evidence type="ECO:0000313" key="2">
    <source>
        <dbReference type="Proteomes" id="UP001140949"/>
    </source>
</evidence>
<dbReference type="Proteomes" id="UP001140949">
    <property type="component" value="Unassembled WGS sequence"/>
</dbReference>
<protein>
    <submittedName>
        <fullName evidence="1">Uncharacterized protein</fullName>
    </submittedName>
</protein>
<reference evidence="1" key="1">
    <citation type="journal article" date="2023" name="GigaByte">
        <title>Genome assembly of the bearded iris, Iris pallida Lam.</title>
        <authorList>
            <person name="Bruccoleri R.E."/>
            <person name="Oakeley E.J."/>
            <person name="Faust A.M.E."/>
            <person name="Altorfer M."/>
            <person name="Dessus-Babus S."/>
            <person name="Burckhardt D."/>
            <person name="Oertli M."/>
            <person name="Naumann U."/>
            <person name="Petersen F."/>
            <person name="Wong J."/>
        </authorList>
    </citation>
    <scope>NUCLEOTIDE SEQUENCE</scope>
    <source>
        <strain evidence="1">GSM-AAB239-AS_SAM_17_03QT</strain>
    </source>
</reference>
<name>A0AAX6G2T9_IRIPA</name>
<gene>
    <name evidence="1" type="ORF">M6B38_387065</name>
</gene>
<reference evidence="1" key="2">
    <citation type="submission" date="2023-04" db="EMBL/GenBank/DDBJ databases">
        <authorList>
            <person name="Bruccoleri R.E."/>
            <person name="Oakeley E.J."/>
            <person name="Faust A.-M."/>
            <person name="Dessus-Babus S."/>
            <person name="Altorfer M."/>
            <person name="Burckhardt D."/>
            <person name="Oertli M."/>
            <person name="Naumann U."/>
            <person name="Petersen F."/>
            <person name="Wong J."/>
        </authorList>
    </citation>
    <scope>NUCLEOTIDE SEQUENCE</scope>
    <source>
        <strain evidence="1">GSM-AAB239-AS_SAM_17_03QT</strain>
        <tissue evidence="1">Leaf</tissue>
    </source>
</reference>